<gene>
    <name evidence="2" type="ORF">I79_026025</name>
</gene>
<feature type="region of interest" description="Disordered" evidence="1">
    <location>
        <begin position="1"/>
        <end position="62"/>
    </location>
</feature>
<accession>G3IPU7</accession>
<organism evidence="2 3">
    <name type="scientific">Cricetulus griseus</name>
    <name type="common">Chinese hamster</name>
    <name type="synonym">Cricetulus barabensis griseus</name>
    <dbReference type="NCBI Taxonomy" id="10029"/>
    <lineage>
        <taxon>Eukaryota</taxon>
        <taxon>Metazoa</taxon>
        <taxon>Chordata</taxon>
        <taxon>Craniata</taxon>
        <taxon>Vertebrata</taxon>
        <taxon>Euteleostomi</taxon>
        <taxon>Mammalia</taxon>
        <taxon>Eutheria</taxon>
        <taxon>Euarchontoglires</taxon>
        <taxon>Glires</taxon>
        <taxon>Rodentia</taxon>
        <taxon>Myomorpha</taxon>
        <taxon>Muroidea</taxon>
        <taxon>Cricetidae</taxon>
        <taxon>Cricetinae</taxon>
        <taxon>Cricetulus</taxon>
    </lineage>
</organism>
<feature type="compositionally biased region" description="Basic and acidic residues" evidence="1">
    <location>
        <begin position="24"/>
        <end position="33"/>
    </location>
</feature>
<dbReference type="Proteomes" id="UP000001075">
    <property type="component" value="Unassembled WGS sequence"/>
</dbReference>
<dbReference type="EMBL" id="JH015690">
    <property type="protein sequence ID" value="EGV91323.1"/>
    <property type="molecule type" value="Genomic_DNA"/>
</dbReference>
<dbReference type="InParanoid" id="G3IPU7"/>
<reference evidence="3" key="1">
    <citation type="journal article" date="2011" name="Nat. Biotechnol.">
        <title>The genomic sequence of the Chinese hamster ovary (CHO)-K1 cell line.</title>
        <authorList>
            <person name="Xu X."/>
            <person name="Nagarajan H."/>
            <person name="Lewis N.E."/>
            <person name="Pan S."/>
            <person name="Cai Z."/>
            <person name="Liu X."/>
            <person name="Chen W."/>
            <person name="Xie M."/>
            <person name="Wang W."/>
            <person name="Hammond S."/>
            <person name="Andersen M.R."/>
            <person name="Neff N."/>
            <person name="Passarelli B."/>
            <person name="Koh W."/>
            <person name="Fan H.C."/>
            <person name="Wang J."/>
            <person name="Gui Y."/>
            <person name="Lee K.H."/>
            <person name="Betenbaugh M.J."/>
            <person name="Quake S.R."/>
            <person name="Famili I."/>
            <person name="Palsson B.O."/>
            <person name="Wang J."/>
        </authorList>
    </citation>
    <scope>NUCLEOTIDE SEQUENCE [LARGE SCALE GENOMIC DNA]</scope>
    <source>
        <strain evidence="3">CHO K1 cell line</strain>
    </source>
</reference>
<name>G3IPU7_CRIGR</name>
<proteinExistence type="predicted"/>
<sequence>MTISKDSVLPFTSEPDAKSGSPNDLKDIKHCEDASAQQKSSISLSTKRTSGNMMAEKSIIKQ</sequence>
<evidence type="ECO:0000313" key="2">
    <source>
        <dbReference type="EMBL" id="EGV91323.1"/>
    </source>
</evidence>
<evidence type="ECO:0000313" key="3">
    <source>
        <dbReference type="Proteomes" id="UP000001075"/>
    </source>
</evidence>
<evidence type="ECO:0000256" key="1">
    <source>
        <dbReference type="SAM" id="MobiDB-lite"/>
    </source>
</evidence>
<feature type="compositionally biased region" description="Polar residues" evidence="1">
    <location>
        <begin position="35"/>
        <end position="52"/>
    </location>
</feature>
<protein>
    <submittedName>
        <fullName evidence="2">Uncharacterized protein</fullName>
    </submittedName>
</protein>
<dbReference type="AlphaFoldDB" id="G3IPU7"/>